<feature type="domain" description="Methyltransferase" evidence="1">
    <location>
        <begin position="44"/>
        <end position="136"/>
    </location>
</feature>
<dbReference type="EMBL" id="JAUCGQ010000001">
    <property type="protein sequence ID" value="MDM7854540.1"/>
    <property type="molecule type" value="Genomic_DNA"/>
</dbReference>
<dbReference type="InterPro" id="IPR029063">
    <property type="entry name" value="SAM-dependent_MTases_sf"/>
</dbReference>
<sequence length="246" mass="26730">MPHDYFGESVAATYDDHLGAKSDPAELTHTVDLLAELAGDGAALELAIGTGRVAVPLHARGVPVHGVDLSEAMLARLRSKPGAADIGVTVGDMAHVRVAGTFRLVYLVFNTLMNLTDQGEQVACFETAAAHLEPGGAFVVEVMVPELQRLPQGERFRPFDVSDGHLGFDEYDVVNQGLVSHHWTVRDDGVHVGAIPFRYVWPAELDLMARISGLRLSDRWAGWDRSPFTAESRSHVSVWVKAETPT</sequence>
<dbReference type="SUPFAM" id="SSF53335">
    <property type="entry name" value="S-adenosyl-L-methionine-dependent methyltransferases"/>
    <property type="match status" value="1"/>
</dbReference>
<evidence type="ECO:0000313" key="2">
    <source>
        <dbReference type="EMBL" id="MDM7854540.1"/>
    </source>
</evidence>
<gene>
    <name evidence="2" type="ORF">QRT04_06315</name>
</gene>
<dbReference type="EC" id="2.1.-.-" evidence="2"/>
<evidence type="ECO:0000313" key="3">
    <source>
        <dbReference type="Proteomes" id="UP001529338"/>
    </source>
</evidence>
<comment type="caution">
    <text evidence="2">The sequence shown here is derived from an EMBL/GenBank/DDBJ whole genome shotgun (WGS) entry which is preliminary data.</text>
</comment>
<evidence type="ECO:0000259" key="1">
    <source>
        <dbReference type="Pfam" id="PF13649"/>
    </source>
</evidence>
<dbReference type="Pfam" id="PF13649">
    <property type="entry name" value="Methyltransf_25"/>
    <property type="match status" value="1"/>
</dbReference>
<protein>
    <submittedName>
        <fullName evidence="2">Class I SAM-dependent methyltransferase</fullName>
        <ecNumber evidence="2">2.1.-.-</ecNumber>
    </submittedName>
</protein>
<keyword evidence="3" id="KW-1185">Reference proteome</keyword>
<dbReference type="Proteomes" id="UP001529338">
    <property type="component" value="Unassembled WGS sequence"/>
</dbReference>
<proteinExistence type="predicted"/>
<dbReference type="Gene3D" id="3.40.50.150">
    <property type="entry name" value="Vaccinia Virus protein VP39"/>
    <property type="match status" value="1"/>
</dbReference>
<dbReference type="GO" id="GO:0032259">
    <property type="term" value="P:methylation"/>
    <property type="evidence" value="ECO:0007669"/>
    <property type="project" value="UniProtKB-KW"/>
</dbReference>
<keyword evidence="2" id="KW-0489">Methyltransferase</keyword>
<keyword evidence="2" id="KW-0808">Transferase</keyword>
<reference evidence="2 3" key="1">
    <citation type="submission" date="2023-06" db="EMBL/GenBank/DDBJ databases">
        <title>Cellulomonas sp. MW4 Whole genome sequence.</title>
        <authorList>
            <person name="Park S."/>
        </authorList>
    </citation>
    <scope>NUCLEOTIDE SEQUENCE [LARGE SCALE GENOMIC DNA]</scope>
    <source>
        <strain evidence="2 3">MW4</strain>
    </source>
</reference>
<dbReference type="InterPro" id="IPR041698">
    <property type="entry name" value="Methyltransf_25"/>
</dbReference>
<dbReference type="RefSeq" id="WP_289454313.1">
    <property type="nucleotide sequence ID" value="NZ_JAUCGQ010000001.1"/>
</dbReference>
<dbReference type="GO" id="GO:0008168">
    <property type="term" value="F:methyltransferase activity"/>
    <property type="evidence" value="ECO:0007669"/>
    <property type="project" value="UniProtKB-KW"/>
</dbReference>
<organism evidence="2 3">
    <name type="scientific">Cellulomonas alba</name>
    <dbReference type="NCBI Taxonomy" id="3053467"/>
    <lineage>
        <taxon>Bacteria</taxon>
        <taxon>Bacillati</taxon>
        <taxon>Actinomycetota</taxon>
        <taxon>Actinomycetes</taxon>
        <taxon>Micrococcales</taxon>
        <taxon>Cellulomonadaceae</taxon>
        <taxon>Cellulomonas</taxon>
    </lineage>
</organism>
<accession>A0ABT7SEC3</accession>
<name>A0ABT7SEC3_9CELL</name>